<dbReference type="KEGG" id="htq:FRZ44_09020"/>
<evidence type="ECO:0000313" key="4">
    <source>
        <dbReference type="Proteomes" id="UP000326202"/>
    </source>
</evidence>
<keyword evidence="2" id="KW-0560">Oxidoreductase</keyword>
<dbReference type="InterPro" id="IPR036291">
    <property type="entry name" value="NAD(P)-bd_dom_sf"/>
</dbReference>
<evidence type="ECO:0000313" key="3">
    <source>
        <dbReference type="EMBL" id="QEX15615.1"/>
    </source>
</evidence>
<dbReference type="PRINTS" id="PR00080">
    <property type="entry name" value="SDRFAMILY"/>
</dbReference>
<proteinExistence type="inferred from homology"/>
<dbReference type="GO" id="GO:0016616">
    <property type="term" value="F:oxidoreductase activity, acting on the CH-OH group of donors, NAD or NADP as acceptor"/>
    <property type="evidence" value="ECO:0007669"/>
    <property type="project" value="TreeGrafter"/>
</dbReference>
<evidence type="ECO:0000256" key="1">
    <source>
        <dbReference type="ARBA" id="ARBA00006484"/>
    </source>
</evidence>
<dbReference type="PRINTS" id="PR00081">
    <property type="entry name" value="GDHRDH"/>
</dbReference>
<dbReference type="InterPro" id="IPR002347">
    <property type="entry name" value="SDR_fam"/>
</dbReference>
<dbReference type="PROSITE" id="PS00061">
    <property type="entry name" value="ADH_SHORT"/>
    <property type="match status" value="1"/>
</dbReference>
<evidence type="ECO:0000256" key="2">
    <source>
        <dbReference type="ARBA" id="ARBA00023002"/>
    </source>
</evidence>
<dbReference type="NCBIfam" id="NF005559">
    <property type="entry name" value="PRK07231.1"/>
    <property type="match status" value="1"/>
</dbReference>
<dbReference type="InterPro" id="IPR020904">
    <property type="entry name" value="Sc_DH/Rdtase_CS"/>
</dbReference>
<dbReference type="SUPFAM" id="SSF51735">
    <property type="entry name" value="NAD(P)-binding Rossmann-fold domains"/>
    <property type="match status" value="1"/>
</dbReference>
<accession>A0A5J6MGL9</accession>
<dbReference type="EMBL" id="CP042906">
    <property type="protein sequence ID" value="QEX15615.1"/>
    <property type="molecule type" value="Genomic_DNA"/>
</dbReference>
<protein>
    <submittedName>
        <fullName evidence="3">Dehydrogenase</fullName>
    </submittedName>
</protein>
<dbReference type="Pfam" id="PF13561">
    <property type="entry name" value="adh_short_C2"/>
    <property type="match status" value="1"/>
</dbReference>
<keyword evidence="4" id="KW-1185">Reference proteome</keyword>
<dbReference type="Gene3D" id="3.40.50.720">
    <property type="entry name" value="NAD(P)-binding Rossmann-like Domain"/>
    <property type="match status" value="1"/>
</dbReference>
<dbReference type="FunFam" id="3.40.50.720:FF:000084">
    <property type="entry name" value="Short-chain dehydrogenase reductase"/>
    <property type="match status" value="1"/>
</dbReference>
<dbReference type="PANTHER" id="PTHR42760:SF133">
    <property type="entry name" value="3-OXOACYL-[ACYL-CARRIER-PROTEIN] REDUCTASE"/>
    <property type="match status" value="1"/>
</dbReference>
<dbReference type="Proteomes" id="UP000326202">
    <property type="component" value="Chromosome"/>
</dbReference>
<name>A0A5J6MGL9_9PROT</name>
<gene>
    <name evidence="3" type="ORF">FRZ44_09020</name>
</gene>
<dbReference type="AlphaFoldDB" id="A0A5J6MGL9"/>
<sequence>MKPMGRLEGKIAIVTGAAAGIGRGIAELFAAEGAALAMTDIDETQGSRTAGELRQAHGDRILFIPHDVASEEGWRTVIGTVLARFGRLDILVNNAGIQISRPLEEISLQEWRKVFQVNAEGPFLGTRMAIAAMKTTGGGSIVNVSSTFAMVADGLNAHYCASKAAVCNFTKAAALYCADRAYGIRVNSVHPGVIRTPMVEREIADVTAARGLASDKSVREEWARLCPLGLGEPKDIAYGVVYLASDESRYVTGAELVIDGGHIIR</sequence>
<organism evidence="3 4">
    <name type="scientific">Hypericibacter terrae</name>
    <dbReference type="NCBI Taxonomy" id="2602015"/>
    <lineage>
        <taxon>Bacteria</taxon>
        <taxon>Pseudomonadati</taxon>
        <taxon>Pseudomonadota</taxon>
        <taxon>Alphaproteobacteria</taxon>
        <taxon>Rhodospirillales</taxon>
        <taxon>Dongiaceae</taxon>
        <taxon>Hypericibacter</taxon>
    </lineage>
</organism>
<dbReference type="PANTHER" id="PTHR42760">
    <property type="entry name" value="SHORT-CHAIN DEHYDROGENASES/REDUCTASES FAMILY MEMBER"/>
    <property type="match status" value="1"/>
</dbReference>
<comment type="similarity">
    <text evidence="1">Belongs to the short-chain dehydrogenases/reductases (SDR) family.</text>
</comment>
<reference evidence="3 4" key="1">
    <citation type="submission" date="2019-08" db="EMBL/GenBank/DDBJ databases">
        <title>Hyperibacter terrae gen. nov., sp. nov. and Hyperibacter viscosus sp. nov., two new members in the family Rhodospirillaceae isolated from the rhizosphere of Hypericum perforatum.</title>
        <authorList>
            <person name="Noviana Z."/>
        </authorList>
    </citation>
    <scope>NUCLEOTIDE SEQUENCE [LARGE SCALE GENOMIC DNA]</scope>
    <source>
        <strain evidence="3 4">R5913</strain>
    </source>
</reference>